<gene>
    <name evidence="2" type="ORF">DXT99_12210</name>
</gene>
<dbReference type="AlphaFoldDB" id="A0A3D8LCL6"/>
<evidence type="ECO:0000313" key="3">
    <source>
        <dbReference type="Proteomes" id="UP000256708"/>
    </source>
</evidence>
<name>A0A3D8LCL6_9BACT</name>
<dbReference type="Proteomes" id="UP000256708">
    <property type="component" value="Unassembled WGS sequence"/>
</dbReference>
<evidence type="ECO:0000313" key="2">
    <source>
        <dbReference type="EMBL" id="RDV15036.1"/>
    </source>
</evidence>
<evidence type="ECO:0000256" key="1">
    <source>
        <dbReference type="SAM" id="Coils"/>
    </source>
</evidence>
<dbReference type="RefSeq" id="WP_115565828.1">
    <property type="nucleotide sequence ID" value="NZ_QRGR01000011.1"/>
</dbReference>
<keyword evidence="1" id="KW-0175">Coiled coil</keyword>
<proteinExistence type="predicted"/>
<organism evidence="2 3">
    <name type="scientific">Pontibacter diazotrophicus</name>
    <dbReference type="NCBI Taxonomy" id="1400979"/>
    <lineage>
        <taxon>Bacteria</taxon>
        <taxon>Pseudomonadati</taxon>
        <taxon>Bacteroidota</taxon>
        <taxon>Cytophagia</taxon>
        <taxon>Cytophagales</taxon>
        <taxon>Hymenobacteraceae</taxon>
        <taxon>Pontibacter</taxon>
    </lineage>
</organism>
<sequence length="663" mass="76877">MMARKEQGKARRLCFFAFVTCFLFSATGYVVGQDLYSLTDTLREGEGYIVQRSFQYQLSRKDTLRQGKYELFLRPHVKDTLHARKYAYEHLRLTFRKDEKQGPYLLRSFSFFPALPQLSPEAGSIRIPYSGSQAEILGQYEEDRPVGQWFLREYRQEEGEPADTVRLLNASFNQEGILNKQFYIMEEEPGQVLSGGFNTEGSLADTLEVRVSREGEEVRIAYYFDDGLLAGVTGSEGGFVQPVYMAGNLADVRLQEHALDSLFPDVLSYYLPDMPAAEKIRLLQPLQTLVQSFAKLQANHSSLVSELPVSLNVQPPTVRLPMYKPDKRELAFIQETYSRLSSLQHQADSLMALSAFNLNRYRDRELASLYARGDLLLDRISRQRNIFEVLSGPLQQHINPEWFMRRRLAEISLQDTVTYTYNDELLKETVDFDFGKESLSPFEQYQAYVQQLEEEFGQISSQVDEKLTEQQIDVPLKEREEQITALAAEIERLADSLQLNLYNPEVSSIYKHSFVEFKDRLLQQYGQLSSAERLEQADQLISCLKRLAARLEEAPQLAQSEQVVDQAYMESRLNPYTYTEMRVRLYERLFRAYRQTLVPYLVDRMLPAESCEDFLRKADNLEVLQRYMLDALNKNPKRLERRVRSQDGPETLIRKLGIPVFLK</sequence>
<keyword evidence="3" id="KW-1185">Reference proteome</keyword>
<feature type="coiled-coil region" evidence="1">
    <location>
        <begin position="449"/>
        <end position="496"/>
    </location>
</feature>
<reference evidence="3" key="1">
    <citation type="submission" date="2018-08" db="EMBL/GenBank/DDBJ databases">
        <authorList>
            <person name="Liu Z.-W."/>
            <person name="Du Z.-J."/>
        </authorList>
    </citation>
    <scope>NUCLEOTIDE SEQUENCE [LARGE SCALE GENOMIC DNA]</scope>
    <source>
        <strain evidence="3">H4X</strain>
    </source>
</reference>
<dbReference type="EMBL" id="QRGR01000011">
    <property type="protein sequence ID" value="RDV15036.1"/>
    <property type="molecule type" value="Genomic_DNA"/>
</dbReference>
<accession>A0A3D8LCL6</accession>
<comment type="caution">
    <text evidence="2">The sequence shown here is derived from an EMBL/GenBank/DDBJ whole genome shotgun (WGS) entry which is preliminary data.</text>
</comment>
<protein>
    <submittedName>
        <fullName evidence="2">Uncharacterized protein</fullName>
    </submittedName>
</protein>